<evidence type="ECO:0000313" key="2">
    <source>
        <dbReference type="EMBL" id="THF61421.1"/>
    </source>
</evidence>
<accession>A0A4S4AP39</accession>
<dbReference type="AlphaFoldDB" id="A0A4S4AP39"/>
<reference evidence="2 3" key="1">
    <citation type="submission" date="2019-04" db="EMBL/GenBank/DDBJ databases">
        <title>Azoarcus nasutitermitis sp. nov. isolated from termite nest.</title>
        <authorList>
            <person name="Lin S.-Y."/>
            <person name="Hameed A."/>
            <person name="Hsu Y.-H."/>
            <person name="Young C.-C."/>
        </authorList>
    </citation>
    <scope>NUCLEOTIDE SEQUENCE [LARGE SCALE GENOMIC DNA]</scope>
    <source>
        <strain evidence="2 3">CC-YHH838</strain>
    </source>
</reference>
<dbReference type="OrthoDB" id="9021722at2"/>
<organism evidence="2 3">
    <name type="scientific">Pseudothauera nasutitermitis</name>
    <dbReference type="NCBI Taxonomy" id="2565930"/>
    <lineage>
        <taxon>Bacteria</taxon>
        <taxon>Pseudomonadati</taxon>
        <taxon>Pseudomonadota</taxon>
        <taxon>Betaproteobacteria</taxon>
        <taxon>Rhodocyclales</taxon>
        <taxon>Zoogloeaceae</taxon>
        <taxon>Pseudothauera</taxon>
    </lineage>
</organism>
<dbReference type="Proteomes" id="UP000308430">
    <property type="component" value="Unassembled WGS sequence"/>
</dbReference>
<gene>
    <name evidence="2" type="ORF">E6C76_20280</name>
</gene>
<comment type="caution">
    <text evidence="2">The sequence shown here is derived from an EMBL/GenBank/DDBJ whole genome shotgun (WGS) entry which is preliminary data.</text>
</comment>
<protein>
    <submittedName>
        <fullName evidence="2">Uncharacterized protein</fullName>
    </submittedName>
</protein>
<evidence type="ECO:0000313" key="3">
    <source>
        <dbReference type="Proteomes" id="UP000308430"/>
    </source>
</evidence>
<name>A0A4S4AP39_9RHOO</name>
<proteinExistence type="predicted"/>
<keyword evidence="3" id="KW-1185">Reference proteome</keyword>
<sequence>MDDKEIRVAMLRQLINDQFGGVALRLAIALDMKPPQLHRWLSERQGVSAESARAIEMKLGLARGWLDRLSDLPPSEGQGERLPTTAVDHSDEPALCLPRKAPTPSRNPEVSRALFDLAHELERGDLTDEARKLLTAELQAKTRFVREALDRLKKKDK</sequence>
<evidence type="ECO:0000256" key="1">
    <source>
        <dbReference type="SAM" id="MobiDB-lite"/>
    </source>
</evidence>
<dbReference type="RefSeq" id="WP_136350082.1">
    <property type="nucleotide sequence ID" value="NZ_SSOC01000009.1"/>
</dbReference>
<dbReference type="EMBL" id="SSOC01000009">
    <property type="protein sequence ID" value="THF61421.1"/>
    <property type="molecule type" value="Genomic_DNA"/>
</dbReference>
<feature type="region of interest" description="Disordered" evidence="1">
    <location>
        <begin position="70"/>
        <end position="109"/>
    </location>
</feature>